<dbReference type="SUPFAM" id="SSF49899">
    <property type="entry name" value="Concanavalin A-like lectins/glucanases"/>
    <property type="match status" value="1"/>
</dbReference>
<accession>A0A1H8H5R2</accession>
<proteinExistence type="predicted"/>
<dbReference type="RefSeq" id="WP_091493874.1">
    <property type="nucleotide sequence ID" value="NZ_FODJ01000001.1"/>
</dbReference>
<dbReference type="Pfam" id="PF09224">
    <property type="entry name" value="DUF1961"/>
    <property type="match status" value="1"/>
</dbReference>
<evidence type="ECO:0000313" key="2">
    <source>
        <dbReference type="Proteomes" id="UP000199300"/>
    </source>
</evidence>
<sequence length="234" mass="27150">MECPLFETGDVLYYNRLACEQDLSDFHAEGEVNMQFIDNSLVLASRLNPEQHGDFAHWVLWCKHDFPDRISIEWTFKPLEEPGLCMLFFAAQGQNGEDIFDQSLPRRYGHYPQYHSGAINTYHLSYFRRKWPDERAFCTCNLRKSAGFHLVAQGADPLPTVKDVKESYQLKLIKYEQYIQFSINNLVVLEWLDQGSEFGSMLTTGKLGFRQMAPLKAMYRDLKVSELNQLAVTT</sequence>
<keyword evidence="2" id="KW-1185">Reference proteome</keyword>
<dbReference type="InterPro" id="IPR013320">
    <property type="entry name" value="ConA-like_dom_sf"/>
</dbReference>
<reference evidence="1 2" key="1">
    <citation type="submission" date="2016-10" db="EMBL/GenBank/DDBJ databases">
        <authorList>
            <person name="de Groot N.N."/>
        </authorList>
    </citation>
    <scope>NUCLEOTIDE SEQUENCE [LARGE SCALE GENOMIC DNA]</scope>
    <source>
        <strain evidence="1 2">CGMCC 1.10434</strain>
    </source>
</reference>
<protein>
    <recommendedName>
        <fullName evidence="3">DUF1961 family protein</fullName>
    </recommendedName>
</protein>
<dbReference type="OrthoDB" id="7171052at2"/>
<evidence type="ECO:0008006" key="3">
    <source>
        <dbReference type="Google" id="ProtNLM"/>
    </source>
</evidence>
<dbReference type="InterPro" id="IPR015305">
    <property type="entry name" value="DUF1961"/>
</dbReference>
<dbReference type="EMBL" id="FODJ01000001">
    <property type="protein sequence ID" value="SEN51359.1"/>
    <property type="molecule type" value="Genomic_DNA"/>
</dbReference>
<name>A0A1H8H5R2_9BACI</name>
<dbReference type="Proteomes" id="UP000199300">
    <property type="component" value="Unassembled WGS sequence"/>
</dbReference>
<evidence type="ECO:0000313" key="1">
    <source>
        <dbReference type="EMBL" id="SEN51359.1"/>
    </source>
</evidence>
<dbReference type="Gene3D" id="2.60.120.200">
    <property type="match status" value="1"/>
</dbReference>
<gene>
    <name evidence="1" type="ORF">SAMN04488134_101258</name>
</gene>
<dbReference type="STRING" id="872970.SAMN04488134_101258"/>
<organism evidence="1 2">
    <name type="scientific">Amphibacillus marinus</name>
    <dbReference type="NCBI Taxonomy" id="872970"/>
    <lineage>
        <taxon>Bacteria</taxon>
        <taxon>Bacillati</taxon>
        <taxon>Bacillota</taxon>
        <taxon>Bacilli</taxon>
        <taxon>Bacillales</taxon>
        <taxon>Bacillaceae</taxon>
        <taxon>Amphibacillus</taxon>
    </lineage>
</organism>
<dbReference type="AlphaFoldDB" id="A0A1H8H5R2"/>